<feature type="compositionally biased region" description="Polar residues" evidence="1">
    <location>
        <begin position="185"/>
        <end position="203"/>
    </location>
</feature>
<gene>
    <name evidence="4" type="ORF">QBC40DRAFT_316177</name>
</gene>
<feature type="compositionally biased region" description="Basic residues" evidence="1">
    <location>
        <begin position="9"/>
        <end position="18"/>
    </location>
</feature>
<feature type="compositionally biased region" description="Pro residues" evidence="1">
    <location>
        <begin position="206"/>
        <end position="216"/>
    </location>
</feature>
<accession>A0AAN6XMT0</accession>
<evidence type="ECO:0000313" key="4">
    <source>
        <dbReference type="EMBL" id="KAK4203524.1"/>
    </source>
</evidence>
<feature type="region of interest" description="Disordered" evidence="1">
    <location>
        <begin position="1"/>
        <end position="147"/>
    </location>
</feature>
<evidence type="ECO:0000313" key="5">
    <source>
        <dbReference type="Proteomes" id="UP001303160"/>
    </source>
</evidence>
<dbReference type="Gene3D" id="2.40.50.770">
    <property type="entry name" value="RecQ-mediated genome instability protein Rmi1, C-terminal domain"/>
    <property type="match status" value="1"/>
</dbReference>
<evidence type="ECO:0000259" key="3">
    <source>
        <dbReference type="Pfam" id="PF21000"/>
    </source>
</evidence>
<feature type="compositionally biased region" description="Low complexity" evidence="1">
    <location>
        <begin position="52"/>
        <end position="71"/>
    </location>
</feature>
<protein>
    <recommendedName>
        <fullName evidence="6">RecQ mediated genome instability protein 1 N-terminal domain-containing protein</fullName>
    </recommendedName>
</protein>
<dbReference type="InterPro" id="IPR013894">
    <property type="entry name" value="RMI1_OB"/>
</dbReference>
<dbReference type="Pfam" id="PF21000">
    <property type="entry name" value="RMI1_N_N"/>
    <property type="match status" value="1"/>
</dbReference>
<feature type="domain" description="RMI1 N-terminal" evidence="3">
    <location>
        <begin position="276"/>
        <end position="320"/>
    </location>
</feature>
<feature type="compositionally biased region" description="Pro residues" evidence="1">
    <location>
        <begin position="244"/>
        <end position="260"/>
    </location>
</feature>
<reference evidence="4" key="1">
    <citation type="journal article" date="2023" name="Mol. Phylogenet. Evol.">
        <title>Genome-scale phylogeny and comparative genomics of the fungal order Sordariales.</title>
        <authorList>
            <person name="Hensen N."/>
            <person name="Bonometti L."/>
            <person name="Westerberg I."/>
            <person name="Brannstrom I.O."/>
            <person name="Guillou S."/>
            <person name="Cros-Aarteil S."/>
            <person name="Calhoun S."/>
            <person name="Haridas S."/>
            <person name="Kuo A."/>
            <person name="Mondo S."/>
            <person name="Pangilinan J."/>
            <person name="Riley R."/>
            <person name="LaButti K."/>
            <person name="Andreopoulos B."/>
            <person name="Lipzen A."/>
            <person name="Chen C."/>
            <person name="Yan M."/>
            <person name="Daum C."/>
            <person name="Ng V."/>
            <person name="Clum A."/>
            <person name="Steindorff A."/>
            <person name="Ohm R.A."/>
            <person name="Martin F."/>
            <person name="Silar P."/>
            <person name="Natvig D.O."/>
            <person name="Lalanne C."/>
            <person name="Gautier V."/>
            <person name="Ament-Velasquez S.L."/>
            <person name="Kruys A."/>
            <person name="Hutchinson M.I."/>
            <person name="Powell A.J."/>
            <person name="Barry K."/>
            <person name="Miller A.N."/>
            <person name="Grigoriev I.V."/>
            <person name="Debuchy R."/>
            <person name="Gladieux P."/>
            <person name="Hiltunen Thoren M."/>
            <person name="Johannesson H."/>
        </authorList>
    </citation>
    <scope>NUCLEOTIDE SEQUENCE</scope>
    <source>
        <strain evidence="4">CBS 315.58</strain>
    </source>
</reference>
<evidence type="ECO:0008006" key="6">
    <source>
        <dbReference type="Google" id="ProtNLM"/>
    </source>
</evidence>
<feature type="region of interest" description="Disordered" evidence="1">
    <location>
        <begin position="160"/>
        <end position="268"/>
    </location>
</feature>
<proteinExistence type="predicted"/>
<name>A0AAN6XMT0_9PEZI</name>
<feature type="compositionally biased region" description="Basic and acidic residues" evidence="1">
    <location>
        <begin position="127"/>
        <end position="136"/>
    </location>
</feature>
<dbReference type="InterPro" id="IPR042470">
    <property type="entry name" value="RMI1_N_C_sf"/>
</dbReference>
<feature type="domain" description="RecQ mediated genome instability protein 1 OB-fold" evidence="2">
    <location>
        <begin position="334"/>
        <end position="501"/>
    </location>
</feature>
<dbReference type="Pfam" id="PF08585">
    <property type="entry name" value="RMI1_N_C"/>
    <property type="match status" value="1"/>
</dbReference>
<dbReference type="Proteomes" id="UP001303160">
    <property type="component" value="Unassembled WGS sequence"/>
</dbReference>
<reference evidence="4" key="2">
    <citation type="submission" date="2023-05" db="EMBL/GenBank/DDBJ databases">
        <authorList>
            <consortium name="Lawrence Berkeley National Laboratory"/>
            <person name="Steindorff A."/>
            <person name="Hensen N."/>
            <person name="Bonometti L."/>
            <person name="Westerberg I."/>
            <person name="Brannstrom I.O."/>
            <person name="Guillou S."/>
            <person name="Cros-Aarteil S."/>
            <person name="Calhoun S."/>
            <person name="Haridas S."/>
            <person name="Kuo A."/>
            <person name="Mondo S."/>
            <person name="Pangilinan J."/>
            <person name="Riley R."/>
            <person name="Labutti K."/>
            <person name="Andreopoulos B."/>
            <person name="Lipzen A."/>
            <person name="Chen C."/>
            <person name="Yanf M."/>
            <person name="Daum C."/>
            <person name="Ng V."/>
            <person name="Clum A."/>
            <person name="Ohm R."/>
            <person name="Martin F."/>
            <person name="Silar P."/>
            <person name="Natvig D."/>
            <person name="Lalanne C."/>
            <person name="Gautier V."/>
            <person name="Ament-Velasquez S.L."/>
            <person name="Kruys A."/>
            <person name="Hutchinson M.I."/>
            <person name="Powell A.J."/>
            <person name="Barry K."/>
            <person name="Miller A.N."/>
            <person name="Grigoriev I.V."/>
            <person name="Debuchy R."/>
            <person name="Gladieux P."/>
            <person name="Thoren M.H."/>
            <person name="Johannesson H."/>
        </authorList>
    </citation>
    <scope>NUCLEOTIDE SEQUENCE</scope>
    <source>
        <strain evidence="4">CBS 315.58</strain>
    </source>
</reference>
<keyword evidence="5" id="KW-1185">Reference proteome</keyword>
<comment type="caution">
    <text evidence="4">The sequence shown here is derived from an EMBL/GenBank/DDBJ whole genome shotgun (WGS) entry which is preliminary data.</text>
</comment>
<feature type="compositionally biased region" description="Pro residues" evidence="1">
    <location>
        <begin position="224"/>
        <end position="236"/>
    </location>
</feature>
<evidence type="ECO:0000256" key="1">
    <source>
        <dbReference type="SAM" id="MobiDB-lite"/>
    </source>
</evidence>
<dbReference type="AlphaFoldDB" id="A0AAN6XMT0"/>
<dbReference type="InterPro" id="IPR049363">
    <property type="entry name" value="RMI1_N"/>
</dbReference>
<sequence>MAPDERRSRNNYRFHPYHSHTDSPLRFLQRPTDLNARSVPRLLFSGGSQQQDSTPSSLVDSSLTPSSTDPPSHQEDSTQAEDDSTLGSSSNPIDLTGLVIHSQTPPRKGATRQGVAQSHAPSQPEFIKQREKEVKAHTQTAWTKKPVIHAQQASQLALLDQHTQPRARSQQAHDSPLDNQRRQPSHSNPTKEAQTKPLPSNKTPSQPQPPQQPPTAPLMIPQKRPNPQPLSQPPGRPTQHRRLNPPPPAPPITRPAPPPTNNNNNMSLPTQILTTLQSQSLPLPSHPWLNHLITTRNPPLPLPSLLATTRARILSSDLTTPSLLDPSYLQSHSFPPSLSNPTTKSTSLSHDVVVQVLDITNISKSKWEQVEELEAKARGEEKRGREVIRLPTAAAANDEDTNVMDQGMDQGALVQQQQNRERGEAKATHKVLVQDGTGQKVFALELFRLEKLGIGKTNIGEKWLLKKGMGVSRGVVMLEPERCVFLGGKVEVWNKAWSEGRLERLRKEAGEQNGGG</sequence>
<evidence type="ECO:0000259" key="2">
    <source>
        <dbReference type="Pfam" id="PF08585"/>
    </source>
</evidence>
<feature type="compositionally biased region" description="Polar residues" evidence="1">
    <location>
        <begin position="161"/>
        <end position="173"/>
    </location>
</feature>
<organism evidence="4 5">
    <name type="scientific">Triangularia verruculosa</name>
    <dbReference type="NCBI Taxonomy" id="2587418"/>
    <lineage>
        <taxon>Eukaryota</taxon>
        <taxon>Fungi</taxon>
        <taxon>Dikarya</taxon>
        <taxon>Ascomycota</taxon>
        <taxon>Pezizomycotina</taxon>
        <taxon>Sordariomycetes</taxon>
        <taxon>Sordariomycetidae</taxon>
        <taxon>Sordariales</taxon>
        <taxon>Podosporaceae</taxon>
        <taxon>Triangularia</taxon>
    </lineage>
</organism>
<dbReference type="EMBL" id="MU863888">
    <property type="protein sequence ID" value="KAK4203524.1"/>
    <property type="molecule type" value="Genomic_DNA"/>
</dbReference>
<dbReference type="SMART" id="SM01161">
    <property type="entry name" value="DUF1767"/>
    <property type="match status" value="1"/>
</dbReference>